<gene>
    <name evidence="11" type="primary">anxa1.3.L</name>
</gene>
<dbReference type="OrthoDB" id="9770212at2759"/>
<dbReference type="InterPro" id="IPR018502">
    <property type="entry name" value="Annexin_repeat"/>
</dbReference>
<feature type="compositionally biased region" description="Basic and acidic residues" evidence="9">
    <location>
        <begin position="60"/>
        <end position="74"/>
    </location>
</feature>
<dbReference type="GO" id="GO:0001786">
    <property type="term" value="F:phosphatidylserine binding"/>
    <property type="evidence" value="ECO:0000318"/>
    <property type="project" value="GO_Central"/>
</dbReference>
<keyword evidence="7 8" id="KW-0111">Calcium/phospholipid-binding</keyword>
<dbReference type="CTD" id="108695531"/>
<dbReference type="PRINTS" id="PR00196">
    <property type="entry name" value="ANNEXIN"/>
</dbReference>
<keyword evidence="5 8" id="KW-0106">Calcium</keyword>
<protein>
    <recommendedName>
        <fullName evidence="8">Annexin</fullName>
    </recommendedName>
</protein>
<dbReference type="GO" id="GO:0005886">
    <property type="term" value="C:plasma membrane"/>
    <property type="evidence" value="ECO:0000318"/>
    <property type="project" value="GO_Central"/>
</dbReference>
<evidence type="ECO:0000256" key="4">
    <source>
        <dbReference type="ARBA" id="ARBA00022737"/>
    </source>
</evidence>
<reference evidence="11" key="1">
    <citation type="submission" date="2025-08" db="UniProtKB">
        <authorList>
            <consortium name="RefSeq"/>
        </authorList>
    </citation>
    <scope>IDENTIFICATION</scope>
    <source>
        <strain evidence="11">J_2021</strain>
        <tissue evidence="11">Erythrocytes</tissue>
    </source>
</reference>
<comment type="subcellular location">
    <subcellularLocation>
        <location evidence="1">Secreted</location>
    </subcellularLocation>
</comment>
<evidence type="ECO:0000256" key="7">
    <source>
        <dbReference type="ARBA" id="ARBA00023302"/>
    </source>
</evidence>
<evidence type="ECO:0000256" key="5">
    <source>
        <dbReference type="ARBA" id="ARBA00022837"/>
    </source>
</evidence>
<dbReference type="PROSITE" id="PS51897">
    <property type="entry name" value="ANNEXIN_2"/>
    <property type="match status" value="2"/>
</dbReference>
<dbReference type="PANTHER" id="PTHR10502:SF242">
    <property type="entry name" value="ANNEXIN"/>
    <property type="match status" value="1"/>
</dbReference>
<feature type="region of interest" description="Disordered" evidence="9">
    <location>
        <begin position="39"/>
        <end position="74"/>
    </location>
</feature>
<dbReference type="SUPFAM" id="SSF47874">
    <property type="entry name" value="Annexin"/>
    <property type="match status" value="1"/>
</dbReference>
<dbReference type="GeneID" id="108695531"/>
<evidence type="ECO:0000256" key="1">
    <source>
        <dbReference type="ARBA" id="ARBA00004613"/>
    </source>
</evidence>
<evidence type="ECO:0000256" key="6">
    <source>
        <dbReference type="ARBA" id="ARBA00023216"/>
    </source>
</evidence>
<comment type="similarity">
    <text evidence="2 8">Belongs to the annexin family.</text>
</comment>
<keyword evidence="10" id="KW-1185">Reference proteome</keyword>
<dbReference type="InterPro" id="IPR001464">
    <property type="entry name" value="Annexin"/>
</dbReference>
<dbReference type="InterPro" id="IPR037104">
    <property type="entry name" value="Annexin_sf"/>
</dbReference>
<dbReference type="GO" id="GO:0005576">
    <property type="term" value="C:extracellular region"/>
    <property type="evidence" value="ECO:0007669"/>
    <property type="project" value="UniProtKB-SubCell"/>
</dbReference>
<dbReference type="PANTHER" id="PTHR10502">
    <property type="entry name" value="ANNEXIN"/>
    <property type="match status" value="1"/>
</dbReference>
<dbReference type="GO" id="GO:0005509">
    <property type="term" value="F:calcium ion binding"/>
    <property type="evidence" value="ECO:0007669"/>
    <property type="project" value="InterPro"/>
</dbReference>
<proteinExistence type="inferred from homology"/>
<keyword evidence="6 8" id="KW-0041">Annexin</keyword>
<evidence type="ECO:0000256" key="9">
    <source>
        <dbReference type="SAM" id="MobiDB-lite"/>
    </source>
</evidence>
<dbReference type="Pfam" id="PF00191">
    <property type="entry name" value="Annexin"/>
    <property type="match status" value="2"/>
</dbReference>
<evidence type="ECO:0000256" key="2">
    <source>
        <dbReference type="ARBA" id="ARBA00007831"/>
    </source>
</evidence>
<dbReference type="Gene3D" id="1.10.220.10">
    <property type="entry name" value="Annexin"/>
    <property type="match status" value="2"/>
</dbReference>
<evidence type="ECO:0000256" key="8">
    <source>
        <dbReference type="RuleBase" id="RU003540"/>
    </source>
</evidence>
<dbReference type="FunFam" id="1.10.220.10:FF:000007">
    <property type="entry name" value="Annexin"/>
    <property type="match status" value="1"/>
</dbReference>
<accession>A0A8J1MKC3</accession>
<sequence length="226" mass="25472">MDPQSNTSIVHQMLKVCQQTQVCSTVSTIVMHKVNAKQQQQQQQQQQHGGTGTIPQPKYDASEDARALEKATKPKEVDEGTIIDIITKRNNDQHQELKAAYEKLTKKTLVEALKAALSGDLEEIILDLLKTPAQFDADEMKRATKGLGTDEDCIIEILASRTNQQIKKMKEAYEKEYKTTLEKDITADTSGDFQKALLILLKGERSEDCYVNEDLAKKDAKVRFFL</sequence>
<dbReference type="GO" id="GO:0005737">
    <property type="term" value="C:cytoplasm"/>
    <property type="evidence" value="ECO:0000318"/>
    <property type="project" value="GO_Central"/>
</dbReference>
<dbReference type="KEGG" id="xla:108695531"/>
<dbReference type="GO" id="GO:0071385">
    <property type="term" value="P:cellular response to glucocorticoid stimulus"/>
    <property type="evidence" value="ECO:0000318"/>
    <property type="project" value="GO_Central"/>
</dbReference>
<dbReference type="FunFam" id="1.10.220.10:FF:000003">
    <property type="entry name" value="Annexin"/>
    <property type="match status" value="1"/>
</dbReference>
<dbReference type="PROSITE" id="PS00223">
    <property type="entry name" value="ANNEXIN_1"/>
    <property type="match status" value="1"/>
</dbReference>
<dbReference type="AlphaFoldDB" id="A0A8J1MKC3"/>
<keyword evidence="3" id="KW-0964">Secreted</keyword>
<dbReference type="GO" id="GO:0007165">
    <property type="term" value="P:signal transduction"/>
    <property type="evidence" value="ECO:0000318"/>
    <property type="project" value="GO_Central"/>
</dbReference>
<comment type="domain">
    <text evidence="8">A pair of annexin repeats may form one binding site for calcium and phospholipid.</text>
</comment>
<keyword evidence="4 8" id="KW-0677">Repeat</keyword>
<dbReference type="Proteomes" id="UP000186698">
    <property type="component" value="Chromosome 1L"/>
</dbReference>
<dbReference type="GO" id="GO:0005634">
    <property type="term" value="C:nucleus"/>
    <property type="evidence" value="ECO:0000318"/>
    <property type="project" value="GO_Central"/>
</dbReference>
<dbReference type="RefSeq" id="XP_041441846.1">
    <property type="nucleotide sequence ID" value="XM_041585912.1"/>
</dbReference>
<evidence type="ECO:0000313" key="10">
    <source>
        <dbReference type="Proteomes" id="UP000186698"/>
    </source>
</evidence>
<organism evidence="10 11">
    <name type="scientific">Xenopus laevis</name>
    <name type="common">African clawed frog</name>
    <dbReference type="NCBI Taxonomy" id="8355"/>
    <lineage>
        <taxon>Eukaryota</taxon>
        <taxon>Metazoa</taxon>
        <taxon>Chordata</taxon>
        <taxon>Craniata</taxon>
        <taxon>Vertebrata</taxon>
        <taxon>Euteleostomi</taxon>
        <taxon>Amphibia</taxon>
        <taxon>Batrachia</taxon>
        <taxon>Anura</taxon>
        <taxon>Pipoidea</taxon>
        <taxon>Pipidae</taxon>
        <taxon>Xenopodinae</taxon>
        <taxon>Xenopus</taxon>
        <taxon>Xenopus</taxon>
    </lineage>
</organism>
<dbReference type="InterPro" id="IPR018252">
    <property type="entry name" value="Annexin_repeat_CS"/>
</dbReference>
<dbReference type="SMART" id="SM00335">
    <property type="entry name" value="ANX"/>
    <property type="match status" value="2"/>
</dbReference>
<name>A0A8J1MKC3_XENLA</name>
<evidence type="ECO:0000313" key="11">
    <source>
        <dbReference type="RefSeq" id="XP_041441846.1"/>
    </source>
</evidence>
<dbReference type="GO" id="GO:0006909">
    <property type="term" value="P:phagocytosis"/>
    <property type="evidence" value="ECO:0000318"/>
    <property type="project" value="GO_Central"/>
</dbReference>
<evidence type="ECO:0000256" key="3">
    <source>
        <dbReference type="ARBA" id="ARBA00022525"/>
    </source>
</evidence>
<dbReference type="GO" id="GO:0012506">
    <property type="term" value="C:vesicle membrane"/>
    <property type="evidence" value="ECO:0000318"/>
    <property type="project" value="GO_Central"/>
</dbReference>
<dbReference type="GO" id="GO:0005544">
    <property type="term" value="F:calcium-dependent phospholipid binding"/>
    <property type="evidence" value="ECO:0000318"/>
    <property type="project" value="GO_Central"/>
</dbReference>